<keyword evidence="2" id="KW-1185">Reference proteome</keyword>
<comment type="caution">
    <text evidence="1">The sequence shown here is derived from an EMBL/GenBank/DDBJ whole genome shotgun (WGS) entry which is preliminary data.</text>
</comment>
<evidence type="ECO:0000313" key="2">
    <source>
        <dbReference type="Proteomes" id="UP000246569"/>
    </source>
</evidence>
<organism evidence="1 2">
    <name type="scientific">Plasticicumulans acidivorans</name>
    <dbReference type="NCBI Taxonomy" id="886464"/>
    <lineage>
        <taxon>Bacteria</taxon>
        <taxon>Pseudomonadati</taxon>
        <taxon>Pseudomonadota</taxon>
        <taxon>Gammaproteobacteria</taxon>
        <taxon>Candidatus Competibacteraceae</taxon>
        <taxon>Plasticicumulans</taxon>
    </lineage>
</organism>
<reference evidence="1 2" key="1">
    <citation type="submission" date="2018-05" db="EMBL/GenBank/DDBJ databases">
        <title>Genomic Encyclopedia of Type Strains, Phase IV (KMG-IV): sequencing the most valuable type-strain genomes for metagenomic binning, comparative biology and taxonomic classification.</title>
        <authorList>
            <person name="Goeker M."/>
        </authorList>
    </citation>
    <scope>NUCLEOTIDE SEQUENCE [LARGE SCALE GENOMIC DNA]</scope>
    <source>
        <strain evidence="1 2">DSM 23606</strain>
    </source>
</reference>
<dbReference type="OrthoDB" id="5784013at2"/>
<protein>
    <submittedName>
        <fullName evidence="1">Roadblock/LC7 domain-containing protein</fullName>
    </submittedName>
</protein>
<dbReference type="Pfam" id="PF09941">
    <property type="entry name" value="DUF2173"/>
    <property type="match status" value="1"/>
</dbReference>
<proteinExistence type="predicted"/>
<accession>A0A317MQH2</accession>
<evidence type="ECO:0000313" key="1">
    <source>
        <dbReference type="EMBL" id="PWV58874.1"/>
    </source>
</evidence>
<gene>
    <name evidence="1" type="ORF">C7443_11355</name>
</gene>
<name>A0A317MQH2_9GAMM</name>
<sequence>MSIVADLMSRPGVLAAGEYAFRGDRFSYRGALSEEHARMASIMCRATTMGVVMEGRMADNAKPGSRLARTRGWAVRCPEYTVCVVANVFCFASNAPGVVDGVLALMRKTLADTDMELV</sequence>
<dbReference type="Proteomes" id="UP000246569">
    <property type="component" value="Unassembled WGS sequence"/>
</dbReference>
<dbReference type="InterPro" id="IPR018685">
    <property type="entry name" value="DUF2173"/>
</dbReference>
<dbReference type="EMBL" id="QGTJ01000013">
    <property type="protein sequence ID" value="PWV58874.1"/>
    <property type="molecule type" value="Genomic_DNA"/>
</dbReference>
<dbReference type="AlphaFoldDB" id="A0A317MQH2"/>
<dbReference type="RefSeq" id="WP_110020100.1">
    <property type="nucleotide sequence ID" value="NZ_QGTJ01000013.1"/>
</dbReference>